<organism evidence="2 3">
    <name type="scientific">Pyricularia grisea</name>
    <name type="common">Crabgrass-specific blast fungus</name>
    <name type="synonym">Magnaporthe grisea</name>
    <dbReference type="NCBI Taxonomy" id="148305"/>
    <lineage>
        <taxon>Eukaryota</taxon>
        <taxon>Fungi</taxon>
        <taxon>Dikarya</taxon>
        <taxon>Ascomycota</taxon>
        <taxon>Pezizomycotina</taxon>
        <taxon>Sordariomycetes</taxon>
        <taxon>Sordariomycetidae</taxon>
        <taxon>Magnaporthales</taxon>
        <taxon>Pyriculariaceae</taxon>
        <taxon>Pyricularia</taxon>
    </lineage>
</organism>
<dbReference type="AlphaFoldDB" id="A0A6P8BI40"/>
<reference evidence="3" key="3">
    <citation type="submission" date="2025-08" db="UniProtKB">
        <authorList>
            <consortium name="RefSeq"/>
        </authorList>
    </citation>
    <scope>IDENTIFICATION</scope>
    <source>
        <strain evidence="3">NI907</strain>
    </source>
</reference>
<protein>
    <submittedName>
        <fullName evidence="3">Uncharacterized protein</fullName>
    </submittedName>
</protein>
<feature type="compositionally biased region" description="Basic and acidic residues" evidence="1">
    <location>
        <begin position="251"/>
        <end position="261"/>
    </location>
</feature>
<accession>A0A6P8BI40</accession>
<dbReference type="GeneID" id="41956126"/>
<reference evidence="3" key="1">
    <citation type="journal article" date="2019" name="Mol. Biol. Evol.">
        <title>Blast fungal genomes show frequent chromosomal changes, gene gains and losses, and effector gene turnover.</title>
        <authorList>
            <person name="Gomez Luciano L.B."/>
            <person name="Jason Tsai I."/>
            <person name="Chuma I."/>
            <person name="Tosa Y."/>
            <person name="Chen Y.H."/>
            <person name="Li J.Y."/>
            <person name="Li M.Y."/>
            <person name="Jade Lu M.Y."/>
            <person name="Nakayashiki H."/>
            <person name="Li W.H."/>
        </authorList>
    </citation>
    <scope>NUCLEOTIDE SEQUENCE</scope>
    <source>
        <strain evidence="3">NI907</strain>
    </source>
</reference>
<name>A0A6P8BI40_PYRGI</name>
<dbReference type="KEGG" id="pgri:PgNI_01137"/>
<evidence type="ECO:0000313" key="2">
    <source>
        <dbReference type="Proteomes" id="UP000515153"/>
    </source>
</evidence>
<dbReference type="Proteomes" id="UP000515153">
    <property type="component" value="Unplaced"/>
</dbReference>
<keyword evidence="2" id="KW-1185">Reference proteome</keyword>
<feature type="region of interest" description="Disordered" evidence="1">
    <location>
        <begin position="230"/>
        <end position="284"/>
    </location>
</feature>
<sequence length="284" mass="31410">MDRLEGIQAAPGAFTRLALPNKNRRTPNKEIVAALWFLSVKFCSRLGCFRTKHNAPNGLLGGTSVGSGHINTHARLCDAVGSYVCQIDNRVEPVPREICCIQSRAFEQRRLTVLERSEVGPASSQMRRHWAPSVTNKGYDCRRIFTPPTSVWKFAKRYPSKPLVRRYTSLENGCYNSCRFFDVGKILAKSGSAQIVGLITDNTLQKLTANQYSSRFGTASNYPGRAQVRSTALPASCTSQDGDNHTPYLSNKDRQSPDAHLKSARPCPNEVRKRAAEGGGAYPM</sequence>
<evidence type="ECO:0000313" key="3">
    <source>
        <dbReference type="RefSeq" id="XP_030986973.1"/>
    </source>
</evidence>
<reference evidence="3" key="2">
    <citation type="submission" date="2019-10" db="EMBL/GenBank/DDBJ databases">
        <authorList>
            <consortium name="NCBI Genome Project"/>
        </authorList>
    </citation>
    <scope>NUCLEOTIDE SEQUENCE</scope>
    <source>
        <strain evidence="3">NI907</strain>
    </source>
</reference>
<evidence type="ECO:0000256" key="1">
    <source>
        <dbReference type="SAM" id="MobiDB-lite"/>
    </source>
</evidence>
<proteinExistence type="predicted"/>
<gene>
    <name evidence="3" type="ORF">PgNI_01137</name>
</gene>
<dbReference type="RefSeq" id="XP_030986973.1">
    <property type="nucleotide sequence ID" value="XM_031121212.1"/>
</dbReference>